<reference evidence="1 2" key="1">
    <citation type="submission" date="2017-11" db="EMBL/GenBank/DDBJ databases">
        <title>Molecular characterization of Burkholderia pseudomallei and closely related isolates from Vietnam.</title>
        <authorList>
            <person name="Ustinov D.V."/>
            <person name="Antonov A.S."/>
            <person name="Avdusheva E.F."/>
            <person name="Shpak I.M."/>
            <person name="Zakharova I.B."/>
            <person name="Thi L.A."/>
            <person name="Teteryatnikova N."/>
            <person name="Lopasteyskaya Y.A."/>
            <person name="Kuzyutina J.A."/>
            <person name="Ngo T.N."/>
            <person name="Victorov D.V."/>
        </authorList>
    </citation>
    <scope>NUCLEOTIDE SEQUENCE [LARGE SCALE GENOMIC DNA]</scope>
    <source>
        <strain evidence="1 2">V1512</strain>
    </source>
</reference>
<sequence>MTSRGKVAVPDSRFPFADCRHASIRASCGLRFARAAAFTHFAPVAARMPPPVFRRAAAHRLRRAPRACGSRGVGMQRARTLHAAAAAIRLF</sequence>
<dbReference type="AlphaFoldDB" id="A0AAX0UCH5"/>
<dbReference type="RefSeq" id="WP_004536846.1">
    <property type="nucleotide sequence ID" value="NZ_AP028074.1"/>
</dbReference>
<proteinExistence type="predicted"/>
<dbReference type="EMBL" id="PHRB01000010">
    <property type="protein sequence ID" value="PJO65950.1"/>
    <property type="molecule type" value="Genomic_DNA"/>
</dbReference>
<accession>A0AAX0UCH5</accession>
<gene>
    <name evidence="1" type="ORF">CWD88_12525</name>
</gene>
<organism evidence="1 2">
    <name type="scientific">Burkholderia pseudomallei</name>
    <name type="common">Pseudomonas pseudomallei</name>
    <dbReference type="NCBI Taxonomy" id="28450"/>
    <lineage>
        <taxon>Bacteria</taxon>
        <taxon>Pseudomonadati</taxon>
        <taxon>Pseudomonadota</taxon>
        <taxon>Betaproteobacteria</taxon>
        <taxon>Burkholderiales</taxon>
        <taxon>Burkholderiaceae</taxon>
        <taxon>Burkholderia</taxon>
        <taxon>pseudomallei group</taxon>
    </lineage>
</organism>
<dbReference type="Proteomes" id="UP000231878">
    <property type="component" value="Unassembled WGS sequence"/>
</dbReference>
<name>A0AAX0UCH5_BURPE</name>
<evidence type="ECO:0000313" key="1">
    <source>
        <dbReference type="EMBL" id="PJO65950.1"/>
    </source>
</evidence>
<protein>
    <submittedName>
        <fullName evidence="1">Uncharacterized protein</fullName>
    </submittedName>
</protein>
<comment type="caution">
    <text evidence="1">The sequence shown here is derived from an EMBL/GenBank/DDBJ whole genome shotgun (WGS) entry which is preliminary data.</text>
</comment>
<evidence type="ECO:0000313" key="2">
    <source>
        <dbReference type="Proteomes" id="UP000231878"/>
    </source>
</evidence>